<dbReference type="PANTHER" id="PTHR43555">
    <property type="entry name" value="PHOSPHORIBOSYLFORMYLGLYCINAMIDINE SYNTHASE SUBUNIT PURL"/>
    <property type="match status" value="1"/>
</dbReference>
<dbReference type="InterPro" id="IPR010918">
    <property type="entry name" value="PurM-like_C_dom"/>
</dbReference>
<comment type="caution">
    <text evidence="8">Lacks conserved residue(s) required for the propagation of feature annotation.</text>
</comment>
<evidence type="ECO:0000256" key="4">
    <source>
        <dbReference type="ARBA" id="ARBA00022741"/>
    </source>
</evidence>
<feature type="binding site" evidence="8">
    <location>
        <begin position="313"/>
        <end position="315"/>
    </location>
    <ligand>
        <name>substrate</name>
    </ligand>
</feature>
<keyword evidence="13" id="KW-1185">Reference proteome</keyword>
<dbReference type="Proteomes" id="UP000218238">
    <property type="component" value="Unassembled WGS sequence"/>
</dbReference>
<dbReference type="SUPFAM" id="SSF56042">
    <property type="entry name" value="PurM C-terminal domain-like"/>
    <property type="match status" value="2"/>
</dbReference>
<evidence type="ECO:0000313" key="13">
    <source>
        <dbReference type="Proteomes" id="UP000218238"/>
    </source>
</evidence>
<comment type="function">
    <text evidence="8">Part of the phosphoribosylformylglycinamidine synthase complex involved in the purines biosynthetic pathway. Catalyzes the ATP-dependent conversion of formylglycinamide ribonucleotide (FGAR) and glutamine to yield formylglycinamidine ribonucleotide (FGAM) and glutamate. The FGAM synthase complex is composed of three subunits. PurQ produces an ammonia molecule by converting glutamine to glutamate. PurL transfers the ammonia molecule to FGAR to form FGAM in an ATP-dependent manner. PurS interacts with PurQ and PurL and is thought to assist in the transfer of the ammonia molecule from PurQ to PurL.</text>
</comment>
<keyword evidence="4 8" id="KW-0547">Nucleotide-binding</keyword>
<feature type="binding site" evidence="8">
    <location>
        <begin position="95"/>
        <end position="98"/>
    </location>
    <ligand>
        <name>substrate</name>
    </ligand>
</feature>
<feature type="binding site" evidence="8">
    <location>
        <position position="241"/>
    </location>
    <ligand>
        <name>substrate</name>
    </ligand>
</feature>
<dbReference type="GO" id="GO:0004642">
    <property type="term" value="F:phosphoribosylformylglycinamidine synthase activity"/>
    <property type="evidence" value="ECO:0007669"/>
    <property type="project" value="UniProtKB-UniRule"/>
</dbReference>
<feature type="binding site" evidence="8">
    <location>
        <position position="117"/>
    </location>
    <ligand>
        <name>substrate</name>
    </ligand>
</feature>
<dbReference type="Gene3D" id="3.30.1330.10">
    <property type="entry name" value="PurM-like, N-terminal domain"/>
    <property type="match status" value="2"/>
</dbReference>
<dbReference type="NCBIfam" id="TIGR01736">
    <property type="entry name" value="FGAM_synth_II"/>
    <property type="match status" value="1"/>
</dbReference>
<dbReference type="RefSeq" id="WP_095724351.1">
    <property type="nucleotide sequence ID" value="NZ_NTFS01000426.1"/>
</dbReference>
<keyword evidence="7 8" id="KW-0460">Magnesium</keyword>
<evidence type="ECO:0000256" key="6">
    <source>
        <dbReference type="ARBA" id="ARBA00022840"/>
    </source>
</evidence>
<name>A0A2A2TBZ4_9CYAN</name>
<dbReference type="SUPFAM" id="SSF55326">
    <property type="entry name" value="PurM N-terminal domain-like"/>
    <property type="match status" value="2"/>
</dbReference>
<evidence type="ECO:0000313" key="12">
    <source>
        <dbReference type="EMBL" id="PAX51294.1"/>
    </source>
</evidence>
<dbReference type="Pfam" id="PF02769">
    <property type="entry name" value="AIRS_C"/>
    <property type="match status" value="2"/>
</dbReference>
<feature type="domain" description="PurM-like N-terminal" evidence="9">
    <location>
        <begin position="455"/>
        <end position="590"/>
    </location>
</feature>
<evidence type="ECO:0000256" key="3">
    <source>
        <dbReference type="ARBA" id="ARBA00022723"/>
    </source>
</evidence>
<comment type="similarity">
    <text evidence="8">Belongs to the FGAMS family.</text>
</comment>
<dbReference type="Pfam" id="PF18072">
    <property type="entry name" value="FGAR-AT_linker"/>
    <property type="match status" value="1"/>
</dbReference>
<dbReference type="Gene3D" id="3.90.650.10">
    <property type="entry name" value="PurM-like C-terminal domain"/>
    <property type="match status" value="2"/>
</dbReference>
<feature type="binding site" evidence="8">
    <location>
        <position position="561"/>
    </location>
    <ligand>
        <name>Mg(2+)</name>
        <dbReference type="ChEBI" id="CHEBI:18420"/>
        <label>1</label>
    </ligand>
</feature>
<dbReference type="GO" id="GO:0000287">
    <property type="term" value="F:magnesium ion binding"/>
    <property type="evidence" value="ECO:0007669"/>
    <property type="project" value="UniProtKB-UniRule"/>
</dbReference>
<sequence length="801" mass="86828">MTVSSQPPFSPQEIASEGIKPEEYEDIVKRLGRHPNKAELGMFGVMWSEHCCYKNSRPLLKQFPTTGDRILVGPGENAGVVDLGNGFQLAFKIESHNHPSAVEPFQGAATGVGGILRDIFTMGARPIALLNSLRFGSLEDSRTQRLFQGVVAGISHYGNSVGVPTVGGEVYFDPAYSGNPLVNVMALGLMETPEIVKSGAAGFGNPVLYVGSTTGRDGMGGASFASAQLSDESMDNRPAVQVGDPFLEKSLIEACLEAFKTGAVVAAQDMGAAGITCSTSEMAAKGGVGIEFDLDKIPVREYGMVPYEYLLSESQERMLFVAHKGREQELIDIFHRWGLQAVVAGTVIEEPIVRIFFEGKIAAEIPATALSENTPLYEREVLKEAPEYARKAWEWTVDLLPNCSAKGIEVEGKLQSWNHVLLTLLDTPTIASKRWVYRQYDYQVQNNTVMLPGGADAAVIRLRPLESGGTGSNNVEIKTGVAATVDCNPRYVYLDPYEGAKAVVAEAARNLSCVGAEPLAVTDNLNFGSPEKPIGYWQLAEACRGLSVGCREFDTPVTGGNVSLYNETLDSEGNTQPIYPTPVVGMVGLIADLAKICGQAWKNEGDFIYLLGLPVSQNINPNTNPNINPSTNTKVELGASEYLATIHNTVAGKPPRVDFDLERRVQKACRQGISQGLVNSAHDCAEGGLIVAIAESSIGSELGAEIRLDLPADTTYRWDETLFGEGGARILVSVSPEKQQTWENYLTENLDHQWQKIGKVGNLDNGLRISTSDDQTLIEVKIKEMSDKFFHAIERRLILEC</sequence>
<feature type="domain" description="Phosphoribosylformylglycinamidine synthase linker" evidence="11">
    <location>
        <begin position="19"/>
        <end position="54"/>
    </location>
</feature>
<feature type="binding site" evidence="8">
    <location>
        <position position="92"/>
    </location>
    <ligand>
        <name>ATP</name>
        <dbReference type="ChEBI" id="CHEBI:30616"/>
    </ligand>
</feature>
<dbReference type="Pfam" id="PF00586">
    <property type="entry name" value="AIRS"/>
    <property type="match status" value="2"/>
</dbReference>
<feature type="active site" evidence="8">
    <location>
        <position position="50"/>
    </location>
</feature>
<dbReference type="PIRSF" id="PIRSF001587">
    <property type="entry name" value="FGAM_synthase_II"/>
    <property type="match status" value="1"/>
</dbReference>
<comment type="catalytic activity">
    <reaction evidence="8">
        <text>N(2)-formyl-N(1)-(5-phospho-beta-D-ribosyl)glycinamide + L-glutamine + ATP + H2O = 2-formamido-N(1)-(5-O-phospho-beta-D-ribosyl)acetamidine + L-glutamate + ADP + phosphate + H(+)</text>
        <dbReference type="Rhea" id="RHEA:17129"/>
        <dbReference type="ChEBI" id="CHEBI:15377"/>
        <dbReference type="ChEBI" id="CHEBI:15378"/>
        <dbReference type="ChEBI" id="CHEBI:29985"/>
        <dbReference type="ChEBI" id="CHEBI:30616"/>
        <dbReference type="ChEBI" id="CHEBI:43474"/>
        <dbReference type="ChEBI" id="CHEBI:58359"/>
        <dbReference type="ChEBI" id="CHEBI:147286"/>
        <dbReference type="ChEBI" id="CHEBI:147287"/>
        <dbReference type="ChEBI" id="CHEBI:456216"/>
        <dbReference type="EC" id="6.3.5.3"/>
    </reaction>
</comment>
<dbReference type="UniPathway" id="UPA00074">
    <property type="reaction ID" value="UER00128"/>
</dbReference>
<evidence type="ECO:0000256" key="7">
    <source>
        <dbReference type="ARBA" id="ARBA00022842"/>
    </source>
</evidence>
<feature type="binding site" evidence="8">
    <location>
        <position position="523"/>
    </location>
    <ligand>
        <name>ATP</name>
        <dbReference type="ChEBI" id="CHEBI:30616"/>
    </ligand>
</feature>
<dbReference type="CDD" id="cd02203">
    <property type="entry name" value="PurL_repeat1"/>
    <property type="match status" value="1"/>
</dbReference>
<comment type="pathway">
    <text evidence="8">Purine metabolism; IMP biosynthesis via de novo pathway; 5-amino-1-(5-phospho-D-ribosyl)imidazole from N(2)-formyl-N(1)-(5-phospho-D-ribosyl)glycinamide: step 1/2.</text>
</comment>
<reference evidence="12 13" key="1">
    <citation type="submission" date="2017-08" db="EMBL/GenBank/DDBJ databases">
        <title>Draft genome sequence of filamentous cyanobacterium Calothrix elsteri CCALA 953.</title>
        <authorList>
            <person name="Gagunashvili A.N."/>
            <person name="Elster J."/>
            <person name="Andresson O.S."/>
        </authorList>
    </citation>
    <scope>NUCLEOTIDE SEQUENCE [LARGE SCALE GENOMIC DNA]</scope>
    <source>
        <strain evidence="12 13">CCALA 953</strain>
    </source>
</reference>
<dbReference type="OrthoDB" id="9804441at2"/>
<feature type="active site" description="Proton acceptor" evidence="8">
    <location>
        <position position="96"/>
    </location>
</feature>
<feature type="binding site" evidence="8">
    <location>
        <position position="94"/>
    </location>
    <ligand>
        <name>Mg(2+)</name>
        <dbReference type="ChEBI" id="CHEBI:18420"/>
        <label>1</label>
    </ligand>
</feature>
<comment type="caution">
    <text evidence="12">The sequence shown here is derived from an EMBL/GenBank/DDBJ whole genome shotgun (WGS) entry which is preliminary data.</text>
</comment>
<evidence type="ECO:0000259" key="10">
    <source>
        <dbReference type="Pfam" id="PF02769"/>
    </source>
</evidence>
<feature type="binding site" evidence="8">
    <location>
        <position position="563"/>
    </location>
    <ligand>
        <name>substrate</name>
    </ligand>
</feature>
<evidence type="ECO:0000259" key="11">
    <source>
        <dbReference type="Pfam" id="PF18072"/>
    </source>
</evidence>
<dbReference type="GO" id="GO:0006189">
    <property type="term" value="P:'de novo' IMP biosynthetic process"/>
    <property type="evidence" value="ECO:0007669"/>
    <property type="project" value="UniProtKB-UniRule"/>
</dbReference>
<dbReference type="NCBIfam" id="NF002290">
    <property type="entry name" value="PRK01213.1"/>
    <property type="match status" value="1"/>
</dbReference>
<accession>A0A2A2TBZ4</accession>
<evidence type="ECO:0000256" key="5">
    <source>
        <dbReference type="ARBA" id="ARBA00022755"/>
    </source>
</evidence>
<evidence type="ECO:0000256" key="1">
    <source>
        <dbReference type="ARBA" id="ARBA00022490"/>
    </source>
</evidence>
<feature type="domain" description="PurM-like C-terminal" evidence="10">
    <location>
        <begin position="636"/>
        <end position="762"/>
    </location>
</feature>
<dbReference type="GO" id="GO:0005524">
    <property type="term" value="F:ATP binding"/>
    <property type="evidence" value="ECO:0007669"/>
    <property type="project" value="UniProtKB-UniRule"/>
</dbReference>
<keyword evidence="3 8" id="KW-0479">Metal-binding</keyword>
<keyword evidence="5 8" id="KW-0658">Purine biosynthesis</keyword>
<dbReference type="InterPro" id="IPR010074">
    <property type="entry name" value="PRibForGlyAmidine_synth_PurL"/>
</dbReference>
<keyword evidence="2 8" id="KW-0436">Ligase</keyword>
<dbReference type="CDD" id="cd02204">
    <property type="entry name" value="PurL_repeat2"/>
    <property type="match status" value="1"/>
</dbReference>
<feature type="binding site" evidence="8">
    <location>
        <position position="118"/>
    </location>
    <ligand>
        <name>Mg(2+)</name>
        <dbReference type="ChEBI" id="CHEBI:18420"/>
        <label>2</label>
    </ligand>
</feature>
<evidence type="ECO:0000256" key="8">
    <source>
        <dbReference type="HAMAP-Rule" id="MF_00420"/>
    </source>
</evidence>
<organism evidence="12 13">
    <name type="scientific">Brunnivagina elsteri CCALA 953</name>
    <dbReference type="NCBI Taxonomy" id="987040"/>
    <lineage>
        <taxon>Bacteria</taxon>
        <taxon>Bacillati</taxon>
        <taxon>Cyanobacteriota</taxon>
        <taxon>Cyanophyceae</taxon>
        <taxon>Nostocales</taxon>
        <taxon>Calotrichaceae</taxon>
        <taxon>Brunnivagina</taxon>
    </lineage>
</organism>
<comment type="subcellular location">
    <subcellularLocation>
        <location evidence="8">Cytoplasm</location>
    </subcellularLocation>
</comment>
<evidence type="ECO:0000256" key="2">
    <source>
        <dbReference type="ARBA" id="ARBA00022598"/>
    </source>
</evidence>
<feature type="domain" description="PurM-like C-terminal" evidence="10">
    <location>
        <begin position="204"/>
        <end position="355"/>
    </location>
</feature>
<proteinExistence type="inferred from homology"/>
<keyword evidence="6 8" id="KW-0067">ATP-binding</keyword>
<dbReference type="EC" id="6.3.5.3" evidence="8"/>
<protein>
    <recommendedName>
        <fullName evidence="8">Phosphoribosylformylglycinamidine synthase subunit PurL</fullName>
        <shortName evidence="8">FGAM synthase</shortName>
        <ecNumber evidence="8">6.3.5.3</ecNumber>
    </recommendedName>
    <alternativeName>
        <fullName evidence="8">Formylglycinamide ribonucleotide amidotransferase subunit II</fullName>
        <shortName evidence="8">FGAR amidotransferase II</shortName>
        <shortName evidence="8">FGAR-AT II</shortName>
    </alternativeName>
    <alternativeName>
        <fullName evidence="8">Glutamine amidotransferase PurL</fullName>
    </alternativeName>
    <alternativeName>
        <fullName evidence="8">Phosphoribosylformylglycinamidine synthase subunit II</fullName>
    </alternativeName>
</protein>
<feature type="binding site" evidence="8">
    <location>
        <position position="53"/>
    </location>
    <ligand>
        <name>ATP</name>
        <dbReference type="ChEBI" id="CHEBI:30616"/>
    </ligand>
</feature>
<dbReference type="GO" id="GO:0005737">
    <property type="term" value="C:cytoplasm"/>
    <property type="evidence" value="ECO:0007669"/>
    <property type="project" value="UniProtKB-SubCell"/>
</dbReference>
<dbReference type="PANTHER" id="PTHR43555:SF1">
    <property type="entry name" value="PHOSPHORIBOSYLFORMYLGLYCINAMIDINE SYNTHASE SUBUNIT PURL"/>
    <property type="match status" value="1"/>
</dbReference>
<feature type="binding site" evidence="8">
    <location>
        <position position="560"/>
    </location>
    <ligand>
        <name>ATP</name>
        <dbReference type="ChEBI" id="CHEBI:30616"/>
    </ligand>
</feature>
<evidence type="ECO:0000259" key="9">
    <source>
        <dbReference type="Pfam" id="PF00586"/>
    </source>
</evidence>
<dbReference type="InterPro" id="IPR036921">
    <property type="entry name" value="PurM-like_N_sf"/>
</dbReference>
<dbReference type="HAMAP" id="MF_00420">
    <property type="entry name" value="PurL_2"/>
    <property type="match status" value="1"/>
</dbReference>
<dbReference type="EMBL" id="NTFS01000426">
    <property type="protein sequence ID" value="PAX51294.1"/>
    <property type="molecule type" value="Genomic_DNA"/>
</dbReference>
<keyword evidence="1 8" id="KW-0963">Cytoplasm</keyword>
<dbReference type="InterPro" id="IPR041609">
    <property type="entry name" value="PurL_linker"/>
</dbReference>
<comment type="subunit">
    <text evidence="8">Monomer. Part of the FGAM synthase complex composed of 1 PurL, 1 PurQ and 2 PurS subunits.</text>
</comment>
<feature type="domain" description="PurM-like N-terminal" evidence="9">
    <location>
        <begin position="75"/>
        <end position="190"/>
    </location>
</feature>
<dbReference type="InterPro" id="IPR036676">
    <property type="entry name" value="PurM-like_C_sf"/>
</dbReference>
<dbReference type="FunFam" id="3.30.1330.10:FF:000004">
    <property type="entry name" value="Phosphoribosylformylglycinamidine synthase subunit PurL"/>
    <property type="match status" value="1"/>
</dbReference>
<gene>
    <name evidence="8" type="primary">purL</name>
    <name evidence="12" type="ORF">CK510_25580</name>
</gene>
<dbReference type="InterPro" id="IPR016188">
    <property type="entry name" value="PurM-like_N"/>
</dbReference>
<feature type="binding site" evidence="8">
    <location>
        <position position="269"/>
    </location>
    <ligand>
        <name>Mg(2+)</name>
        <dbReference type="ChEBI" id="CHEBI:18420"/>
        <label>2</label>
    </ligand>
</feature>
<dbReference type="AlphaFoldDB" id="A0A2A2TBZ4"/>